<organism evidence="2 3">
    <name type="scientific">Limnospira platensis NIES-46</name>
    <dbReference type="NCBI Taxonomy" id="1236695"/>
    <lineage>
        <taxon>Bacteria</taxon>
        <taxon>Bacillati</taxon>
        <taxon>Cyanobacteriota</taxon>
        <taxon>Cyanophyceae</taxon>
        <taxon>Oscillatoriophycideae</taxon>
        <taxon>Oscillatoriales</taxon>
        <taxon>Sirenicapillariaceae</taxon>
        <taxon>Limnospira</taxon>
    </lineage>
</organism>
<accession>A0A5M3TE45</accession>
<dbReference type="EMBL" id="BIMW01000184">
    <property type="protein sequence ID" value="GCE96361.1"/>
    <property type="molecule type" value="Genomic_DNA"/>
</dbReference>
<proteinExistence type="predicted"/>
<name>A0A5M3TE45_LIMPL</name>
<dbReference type="RefSeq" id="WP_014275128.1">
    <property type="nucleotide sequence ID" value="NZ_BIMW01000184.1"/>
</dbReference>
<sequence>MIKPQQLIEIGLITATLSVMLGESVVATSSQLKTSSSSPEPTPIILAQNSRNSEANRLLNEGLRLFRQRTAESLREALEKLQAARDLYRAAGDKGKEATTLLGIGTINDLLGEKQQAVT</sequence>
<evidence type="ECO:0000256" key="1">
    <source>
        <dbReference type="SAM" id="Coils"/>
    </source>
</evidence>
<dbReference type="Proteomes" id="UP000326169">
    <property type="component" value="Unassembled WGS sequence"/>
</dbReference>
<evidence type="ECO:0000313" key="2">
    <source>
        <dbReference type="EMBL" id="GCE96361.1"/>
    </source>
</evidence>
<protein>
    <submittedName>
        <fullName evidence="2">Uncharacterized protein</fullName>
    </submittedName>
</protein>
<gene>
    <name evidence="2" type="ORF">NIES46_44310</name>
</gene>
<dbReference type="GeneID" id="301685174"/>
<feature type="coiled-coil region" evidence="1">
    <location>
        <begin position="67"/>
        <end position="94"/>
    </location>
</feature>
<dbReference type="InterPro" id="IPR011990">
    <property type="entry name" value="TPR-like_helical_dom_sf"/>
</dbReference>
<evidence type="ECO:0000313" key="3">
    <source>
        <dbReference type="Proteomes" id="UP000326169"/>
    </source>
</evidence>
<comment type="caution">
    <text evidence="2">The sequence shown here is derived from an EMBL/GenBank/DDBJ whole genome shotgun (WGS) entry which is preliminary data.</text>
</comment>
<keyword evidence="3" id="KW-1185">Reference proteome</keyword>
<dbReference type="Gene3D" id="1.25.40.10">
    <property type="entry name" value="Tetratricopeptide repeat domain"/>
    <property type="match status" value="1"/>
</dbReference>
<keyword evidence="1" id="KW-0175">Coiled coil</keyword>
<reference evidence="2 3" key="1">
    <citation type="journal article" date="2019" name="J Genomics">
        <title>The Draft Genome of a Hydrogen-producing Cyanobacterium, Arthrospira platensis NIES-46.</title>
        <authorList>
            <person name="Suzuki S."/>
            <person name="Yamaguchi H."/>
            <person name="Kawachi M."/>
        </authorList>
    </citation>
    <scope>NUCLEOTIDE SEQUENCE [LARGE SCALE GENOMIC DNA]</scope>
    <source>
        <strain evidence="2 3">NIES-46</strain>
    </source>
</reference>